<keyword evidence="12" id="KW-0564">Palmitate</keyword>
<evidence type="ECO:0000256" key="9">
    <source>
        <dbReference type="ARBA" id="ARBA00023002"/>
    </source>
</evidence>
<comment type="cofactor">
    <cofactor evidence="17">
        <name>Zn(2+)</name>
        <dbReference type="ChEBI" id="CHEBI:29105"/>
    </cofactor>
    <text evidence="17">Binds 1 zinc ion per subunit.</text>
</comment>
<dbReference type="EMBL" id="AP023287">
    <property type="protein sequence ID" value="BCI51342.1"/>
    <property type="molecule type" value="Genomic_DNA"/>
</dbReference>
<protein>
    <recommendedName>
        <fullName evidence="3 17">Superoxide dismutase [Cu-Zn]</fullName>
        <ecNumber evidence="2 17">1.15.1.1</ecNumber>
    </recommendedName>
</protein>
<evidence type="ECO:0000256" key="3">
    <source>
        <dbReference type="ARBA" id="ARBA00020928"/>
    </source>
</evidence>
<dbReference type="AlphaFoldDB" id="A0A6S6NZR1"/>
<evidence type="ECO:0000256" key="18">
    <source>
        <dbReference type="SAM" id="MobiDB-lite"/>
    </source>
</evidence>
<feature type="compositionally biased region" description="Gly residues" evidence="18">
    <location>
        <begin position="50"/>
        <end position="65"/>
    </location>
</feature>
<proteinExistence type="inferred from homology"/>
<evidence type="ECO:0000256" key="16">
    <source>
        <dbReference type="ARBA" id="ARBA00049204"/>
    </source>
</evidence>
<keyword evidence="10 17" id="KW-0186">Copper</keyword>
<evidence type="ECO:0000259" key="20">
    <source>
        <dbReference type="Pfam" id="PF00080"/>
    </source>
</evidence>
<dbReference type="GO" id="GO:0005507">
    <property type="term" value="F:copper ion binding"/>
    <property type="evidence" value="ECO:0007669"/>
    <property type="project" value="InterPro"/>
</dbReference>
<feature type="compositionally biased region" description="Polar residues" evidence="18">
    <location>
        <begin position="23"/>
        <end position="32"/>
    </location>
</feature>
<evidence type="ECO:0000256" key="14">
    <source>
        <dbReference type="ARBA" id="ARBA00023288"/>
    </source>
</evidence>
<evidence type="ECO:0000256" key="13">
    <source>
        <dbReference type="ARBA" id="ARBA00023157"/>
    </source>
</evidence>
<evidence type="ECO:0000256" key="17">
    <source>
        <dbReference type="RuleBase" id="RU000393"/>
    </source>
</evidence>
<keyword evidence="13" id="KW-1015">Disulfide bond</keyword>
<evidence type="ECO:0000313" key="22">
    <source>
        <dbReference type="Proteomes" id="UP000515734"/>
    </source>
</evidence>
<dbReference type="PROSITE" id="PS00332">
    <property type="entry name" value="SOD_CU_ZN_2"/>
    <property type="match status" value="1"/>
</dbReference>
<dbReference type="Gene3D" id="2.60.40.200">
    <property type="entry name" value="Superoxide dismutase, copper/zinc binding domain"/>
    <property type="match status" value="1"/>
</dbReference>
<evidence type="ECO:0000256" key="5">
    <source>
        <dbReference type="ARBA" id="ARBA00022723"/>
    </source>
</evidence>
<keyword evidence="14" id="KW-0449">Lipoprotein</keyword>
<evidence type="ECO:0000256" key="15">
    <source>
        <dbReference type="ARBA" id="ARBA00024900"/>
    </source>
</evidence>
<evidence type="ECO:0000256" key="8">
    <source>
        <dbReference type="ARBA" id="ARBA00022862"/>
    </source>
</evidence>
<evidence type="ECO:0000256" key="19">
    <source>
        <dbReference type="SAM" id="SignalP"/>
    </source>
</evidence>
<feature type="region of interest" description="Disordered" evidence="18">
    <location>
        <begin position="23"/>
        <end position="71"/>
    </location>
</feature>
<dbReference type="Proteomes" id="UP000515734">
    <property type="component" value="Chromosome"/>
</dbReference>
<keyword evidence="11" id="KW-0472">Membrane</keyword>
<evidence type="ECO:0000256" key="4">
    <source>
        <dbReference type="ARBA" id="ARBA00022475"/>
    </source>
</evidence>
<evidence type="ECO:0000313" key="21">
    <source>
        <dbReference type="EMBL" id="BCI51342.1"/>
    </source>
</evidence>
<sequence>MLKPAAVAAMFAVPALALSACTPNEPASSEPGTTPPVWTGSPSPTAAPGEGEGGGGGSEGHGEGGQKLTAELKSPDGTTVANAEFDFSGGYATVTVQTVASGQLEPGFHGMHVHQVGKCEPNSVAPNGGAPGNFNSAGGHFQTEGNTGHPASGDLTSLQVREDGSAMVVTTTDAFTAEDLTSGEGTAIIIHERADNFANIPPERYNQVNGTPGPDQATMATGDAGGRVACGVIRPAQ</sequence>
<evidence type="ECO:0000256" key="1">
    <source>
        <dbReference type="ARBA" id="ARBA00010457"/>
    </source>
</evidence>
<accession>A0A6S6NZR1</accession>
<dbReference type="InterPro" id="IPR018152">
    <property type="entry name" value="SOD_Cu/Zn_BS"/>
</dbReference>
<gene>
    <name evidence="21" type="primary">sodC</name>
    <name evidence="21" type="ORF">NIIDNTM18_06200</name>
</gene>
<evidence type="ECO:0000256" key="2">
    <source>
        <dbReference type="ARBA" id="ARBA00012682"/>
    </source>
</evidence>
<dbReference type="EC" id="1.15.1.1" evidence="2 17"/>
<dbReference type="PROSITE" id="PS51257">
    <property type="entry name" value="PROKAR_LIPOPROTEIN"/>
    <property type="match status" value="1"/>
</dbReference>
<evidence type="ECO:0000256" key="7">
    <source>
        <dbReference type="ARBA" id="ARBA00022833"/>
    </source>
</evidence>
<dbReference type="NCBIfam" id="NF047631">
    <property type="entry name" value="SodCMycob"/>
    <property type="match status" value="1"/>
</dbReference>
<dbReference type="RefSeq" id="WP_185294323.1">
    <property type="nucleotide sequence ID" value="NZ_AP023287.1"/>
</dbReference>
<evidence type="ECO:0000256" key="12">
    <source>
        <dbReference type="ARBA" id="ARBA00023139"/>
    </source>
</evidence>
<name>A0A6S6NZR1_9MYCO</name>
<evidence type="ECO:0000256" key="6">
    <source>
        <dbReference type="ARBA" id="ARBA00022729"/>
    </source>
</evidence>
<dbReference type="GO" id="GO:0004784">
    <property type="term" value="F:superoxide dismutase activity"/>
    <property type="evidence" value="ECO:0007669"/>
    <property type="project" value="UniProtKB-EC"/>
</dbReference>
<keyword evidence="8" id="KW-0049">Antioxidant</keyword>
<keyword evidence="7 17" id="KW-0862">Zinc</keyword>
<organism evidence="21 22">
    <name type="scientific">Mycolicibacterium litorale</name>
    <dbReference type="NCBI Taxonomy" id="758802"/>
    <lineage>
        <taxon>Bacteria</taxon>
        <taxon>Bacillati</taxon>
        <taxon>Actinomycetota</taxon>
        <taxon>Actinomycetes</taxon>
        <taxon>Mycobacteriales</taxon>
        <taxon>Mycobacteriaceae</taxon>
        <taxon>Mycolicibacterium</taxon>
    </lineage>
</organism>
<evidence type="ECO:0000256" key="11">
    <source>
        <dbReference type="ARBA" id="ARBA00023136"/>
    </source>
</evidence>
<comment type="function">
    <text evidence="15">Destroys radicals which are normally produced within the cells and which are toxic to biological systems. May play a role in favoring mycobacterial survival in phagocytes.</text>
</comment>
<keyword evidence="9 17" id="KW-0560">Oxidoreductase</keyword>
<keyword evidence="4" id="KW-1003">Cell membrane</keyword>
<keyword evidence="5 17" id="KW-0479">Metal-binding</keyword>
<dbReference type="InterPro" id="IPR036423">
    <property type="entry name" value="SOD-like_Cu/Zn_dom_sf"/>
</dbReference>
<feature type="domain" description="Superoxide dismutase copper/zinc binding" evidence="20">
    <location>
        <begin position="93"/>
        <end position="233"/>
    </location>
</feature>
<dbReference type="Pfam" id="PF00080">
    <property type="entry name" value="Sod_Cu"/>
    <property type="match status" value="1"/>
</dbReference>
<dbReference type="PANTHER" id="PTHR10003">
    <property type="entry name" value="SUPEROXIDE DISMUTASE CU-ZN -RELATED"/>
    <property type="match status" value="1"/>
</dbReference>
<dbReference type="InterPro" id="IPR001424">
    <property type="entry name" value="SOD_Cu_Zn_dom"/>
</dbReference>
<dbReference type="SUPFAM" id="SSF49329">
    <property type="entry name" value="Cu,Zn superoxide dismutase-like"/>
    <property type="match status" value="1"/>
</dbReference>
<keyword evidence="6 19" id="KW-0732">Signal</keyword>
<evidence type="ECO:0000256" key="10">
    <source>
        <dbReference type="ARBA" id="ARBA00023008"/>
    </source>
</evidence>
<comment type="cofactor">
    <cofactor evidence="17">
        <name>Cu cation</name>
        <dbReference type="ChEBI" id="CHEBI:23378"/>
    </cofactor>
    <text evidence="17">Binds 1 copper ion per subunit.</text>
</comment>
<comment type="catalytic activity">
    <reaction evidence="16 17">
        <text>2 superoxide + 2 H(+) = H2O2 + O2</text>
        <dbReference type="Rhea" id="RHEA:20696"/>
        <dbReference type="ChEBI" id="CHEBI:15378"/>
        <dbReference type="ChEBI" id="CHEBI:15379"/>
        <dbReference type="ChEBI" id="CHEBI:16240"/>
        <dbReference type="ChEBI" id="CHEBI:18421"/>
        <dbReference type="EC" id="1.15.1.1"/>
    </reaction>
</comment>
<dbReference type="InterPro" id="IPR024134">
    <property type="entry name" value="SOD_Cu/Zn_/chaperone"/>
</dbReference>
<feature type="chain" id="PRO_5039498562" description="Superoxide dismutase [Cu-Zn]" evidence="19">
    <location>
        <begin position="20"/>
        <end position="237"/>
    </location>
</feature>
<comment type="similarity">
    <text evidence="1 17">Belongs to the Cu-Zn superoxide dismutase family.</text>
</comment>
<feature type="signal peptide" evidence="19">
    <location>
        <begin position="1"/>
        <end position="19"/>
    </location>
</feature>
<reference evidence="21 22" key="1">
    <citation type="submission" date="2020-07" db="EMBL/GenBank/DDBJ databases">
        <title>Complete genome sequence of Mycolicibacterium litorale like strain isolated from cardiac implantable electronic device infection.</title>
        <authorList>
            <person name="Fukano H."/>
            <person name="Miyama H."/>
            <person name="Hoshino Y."/>
        </authorList>
    </citation>
    <scope>NUCLEOTIDE SEQUENCE [LARGE SCALE GENOMIC DNA]</scope>
    <source>
        <strain evidence="21 22">NIIDNTM18</strain>
    </source>
</reference>
<dbReference type="FunFam" id="2.60.40.200:FF:000012">
    <property type="entry name" value="Superoxide dismutase [Cu-Zn]"/>
    <property type="match status" value="1"/>
</dbReference>